<comment type="caution">
    <text evidence="1">The sequence shown here is derived from an EMBL/GenBank/DDBJ whole genome shotgun (WGS) entry which is preliminary data.</text>
</comment>
<gene>
    <name evidence="1" type="primary">Acey_s0266.g732</name>
    <name evidence="1" type="ORF">Y032_0266g732</name>
</gene>
<keyword evidence="2" id="KW-1185">Reference proteome</keyword>
<reference evidence="2" key="1">
    <citation type="journal article" date="2015" name="Nat. Genet.">
        <title>The genome and transcriptome of the zoonotic hookworm Ancylostoma ceylanicum identify infection-specific gene families.</title>
        <authorList>
            <person name="Schwarz E.M."/>
            <person name="Hu Y."/>
            <person name="Antoshechkin I."/>
            <person name="Miller M.M."/>
            <person name="Sternberg P.W."/>
            <person name="Aroian R.V."/>
        </authorList>
    </citation>
    <scope>NUCLEOTIDE SEQUENCE</scope>
    <source>
        <strain evidence="2">HY135</strain>
    </source>
</reference>
<evidence type="ECO:0000313" key="2">
    <source>
        <dbReference type="Proteomes" id="UP000024635"/>
    </source>
</evidence>
<protein>
    <submittedName>
        <fullName evidence="1">Uncharacterized protein</fullName>
    </submittedName>
</protein>
<dbReference type="AlphaFoldDB" id="A0A016S9D5"/>
<evidence type="ECO:0000313" key="1">
    <source>
        <dbReference type="EMBL" id="EYB87283.1"/>
    </source>
</evidence>
<proteinExistence type="predicted"/>
<name>A0A016S9D5_9BILA</name>
<organism evidence="1 2">
    <name type="scientific">Ancylostoma ceylanicum</name>
    <dbReference type="NCBI Taxonomy" id="53326"/>
    <lineage>
        <taxon>Eukaryota</taxon>
        <taxon>Metazoa</taxon>
        <taxon>Ecdysozoa</taxon>
        <taxon>Nematoda</taxon>
        <taxon>Chromadorea</taxon>
        <taxon>Rhabditida</taxon>
        <taxon>Rhabditina</taxon>
        <taxon>Rhabditomorpha</taxon>
        <taxon>Strongyloidea</taxon>
        <taxon>Ancylostomatidae</taxon>
        <taxon>Ancylostomatinae</taxon>
        <taxon>Ancylostoma</taxon>
    </lineage>
</organism>
<accession>A0A016S9D5</accession>
<dbReference type="EMBL" id="JARK01001602">
    <property type="protein sequence ID" value="EYB87283.1"/>
    <property type="molecule type" value="Genomic_DNA"/>
</dbReference>
<sequence>MVYLCLAPYESKQVGVAGGLSVPITVACVRPSFPHDDTHPLTTMQTREEGCDHCAFRMLQLITKCINTMDHVEQEEH</sequence>
<dbReference type="Proteomes" id="UP000024635">
    <property type="component" value="Unassembled WGS sequence"/>
</dbReference>